<organism evidence="1">
    <name type="scientific">Arundo donax</name>
    <name type="common">Giant reed</name>
    <name type="synonym">Donax arundinaceus</name>
    <dbReference type="NCBI Taxonomy" id="35708"/>
    <lineage>
        <taxon>Eukaryota</taxon>
        <taxon>Viridiplantae</taxon>
        <taxon>Streptophyta</taxon>
        <taxon>Embryophyta</taxon>
        <taxon>Tracheophyta</taxon>
        <taxon>Spermatophyta</taxon>
        <taxon>Magnoliopsida</taxon>
        <taxon>Liliopsida</taxon>
        <taxon>Poales</taxon>
        <taxon>Poaceae</taxon>
        <taxon>PACMAD clade</taxon>
        <taxon>Arundinoideae</taxon>
        <taxon>Arundineae</taxon>
        <taxon>Arundo</taxon>
    </lineage>
</organism>
<dbReference type="AlphaFoldDB" id="A0A0A9G3S2"/>
<evidence type="ECO:0000313" key="1">
    <source>
        <dbReference type="EMBL" id="JAE19132.1"/>
    </source>
</evidence>
<protein>
    <submittedName>
        <fullName evidence="1">Uncharacterized protein</fullName>
    </submittedName>
</protein>
<reference evidence="1" key="2">
    <citation type="journal article" date="2015" name="Data Brief">
        <title>Shoot transcriptome of the giant reed, Arundo donax.</title>
        <authorList>
            <person name="Barrero R.A."/>
            <person name="Guerrero F.D."/>
            <person name="Moolhuijzen P."/>
            <person name="Goolsby J.A."/>
            <person name="Tidwell J."/>
            <person name="Bellgard S.E."/>
            <person name="Bellgard M.I."/>
        </authorList>
    </citation>
    <scope>NUCLEOTIDE SEQUENCE</scope>
    <source>
        <tissue evidence="1">Shoot tissue taken approximately 20 cm above the soil surface</tissue>
    </source>
</reference>
<reference evidence="1" key="1">
    <citation type="submission" date="2014-09" db="EMBL/GenBank/DDBJ databases">
        <authorList>
            <person name="Magalhaes I.L.F."/>
            <person name="Oliveira U."/>
            <person name="Santos F.R."/>
            <person name="Vidigal T.H.D.A."/>
            <person name="Brescovit A.D."/>
            <person name="Santos A.J."/>
        </authorList>
    </citation>
    <scope>NUCLEOTIDE SEQUENCE</scope>
    <source>
        <tissue evidence="1">Shoot tissue taken approximately 20 cm above the soil surface</tissue>
    </source>
</reference>
<accession>A0A0A9G3S2</accession>
<name>A0A0A9G3S2_ARUDO</name>
<proteinExistence type="predicted"/>
<sequence>MSNPGKEYTKIMFFHIGCHVDGGIPELRQLPNLPAMIIL</sequence>
<dbReference type="EMBL" id="GBRH01178764">
    <property type="protein sequence ID" value="JAE19132.1"/>
    <property type="molecule type" value="Transcribed_RNA"/>
</dbReference>